<feature type="coiled-coil region" evidence="8">
    <location>
        <begin position="904"/>
        <end position="997"/>
    </location>
</feature>
<comment type="caution">
    <text evidence="11">The sequence shown here is derived from an EMBL/GenBank/DDBJ whole genome shotgun (WGS) entry which is preliminary data.</text>
</comment>
<feature type="region of interest" description="Disordered" evidence="9">
    <location>
        <begin position="1002"/>
        <end position="1026"/>
    </location>
</feature>
<evidence type="ECO:0000256" key="1">
    <source>
        <dbReference type="ARBA" id="ARBA00004245"/>
    </source>
</evidence>
<comment type="subcellular location">
    <subcellularLocation>
        <location evidence="1">Cytoplasm</location>
        <location evidence="1">Cytoskeleton</location>
    </subcellularLocation>
</comment>
<evidence type="ECO:0000259" key="10">
    <source>
        <dbReference type="PROSITE" id="PS50245"/>
    </source>
</evidence>
<keyword evidence="7" id="KW-0206">Cytoskeleton</keyword>
<keyword evidence="3" id="KW-0963">Cytoplasm</keyword>
<feature type="region of interest" description="Disordered" evidence="9">
    <location>
        <begin position="161"/>
        <end position="203"/>
    </location>
</feature>
<feature type="coiled-coil region" evidence="8">
    <location>
        <begin position="209"/>
        <end position="488"/>
    </location>
</feature>
<dbReference type="GO" id="GO:0005874">
    <property type="term" value="C:microtubule"/>
    <property type="evidence" value="ECO:0007669"/>
    <property type="project" value="UniProtKB-KW"/>
</dbReference>
<feature type="compositionally biased region" description="Polar residues" evidence="9">
    <location>
        <begin position="1002"/>
        <end position="1015"/>
    </location>
</feature>
<keyword evidence="12" id="KW-1185">Reference proteome</keyword>
<dbReference type="InterPro" id="IPR000938">
    <property type="entry name" value="CAP-Gly_domain"/>
</dbReference>
<keyword evidence="4" id="KW-0493">Microtubule</keyword>
<feature type="compositionally biased region" description="Polar residues" evidence="9">
    <location>
        <begin position="114"/>
        <end position="125"/>
    </location>
</feature>
<dbReference type="Pfam" id="PF01302">
    <property type="entry name" value="CAP_GLY"/>
    <property type="match status" value="1"/>
</dbReference>
<evidence type="ECO:0000256" key="2">
    <source>
        <dbReference type="ARBA" id="ARBA00011010"/>
    </source>
</evidence>
<evidence type="ECO:0000256" key="9">
    <source>
        <dbReference type="SAM" id="MobiDB-lite"/>
    </source>
</evidence>
<dbReference type="InterPro" id="IPR036859">
    <property type="entry name" value="CAP-Gly_dom_sf"/>
</dbReference>
<dbReference type="PROSITE" id="PS50245">
    <property type="entry name" value="CAP_GLY_2"/>
    <property type="match status" value="1"/>
</dbReference>
<feature type="compositionally biased region" description="Low complexity" evidence="9">
    <location>
        <begin position="88"/>
        <end position="99"/>
    </location>
</feature>
<dbReference type="STRING" id="1231657.A0A1Y1ZMV7"/>
<feature type="compositionally biased region" description="Pro residues" evidence="9">
    <location>
        <begin position="78"/>
        <end position="87"/>
    </location>
</feature>
<evidence type="ECO:0000313" key="12">
    <source>
        <dbReference type="Proteomes" id="UP000193144"/>
    </source>
</evidence>
<dbReference type="InterPro" id="IPR022157">
    <property type="entry name" value="Dynactin"/>
</dbReference>
<dbReference type="Pfam" id="PF12455">
    <property type="entry name" value="Dynactin"/>
    <property type="match status" value="1"/>
</dbReference>
<dbReference type="PROSITE" id="PS00845">
    <property type="entry name" value="CAP_GLY_1"/>
    <property type="match status" value="1"/>
</dbReference>
<keyword evidence="6 8" id="KW-0175">Coiled coil</keyword>
<feature type="compositionally biased region" description="Polar residues" evidence="9">
    <location>
        <begin position="165"/>
        <end position="180"/>
    </location>
</feature>
<gene>
    <name evidence="11" type="ORF">BCR34DRAFT_564909</name>
</gene>
<name>A0A1Y1ZMV7_9PLEO</name>
<feature type="domain" description="CAP-Gly" evidence="10">
    <location>
        <begin position="24"/>
        <end position="66"/>
    </location>
</feature>
<dbReference type="SUPFAM" id="SSF74924">
    <property type="entry name" value="Cap-Gly domain"/>
    <property type="match status" value="1"/>
</dbReference>
<accession>A0A1Y1ZMV7</accession>
<protein>
    <submittedName>
        <fullName evidence="11">Dynein associated protein-domain-containing protein</fullName>
    </submittedName>
</protein>
<evidence type="ECO:0000256" key="3">
    <source>
        <dbReference type="ARBA" id="ARBA00022490"/>
    </source>
</evidence>
<evidence type="ECO:0000313" key="11">
    <source>
        <dbReference type="EMBL" id="ORY11581.1"/>
    </source>
</evidence>
<keyword evidence="5" id="KW-0243">Dynein</keyword>
<reference evidence="11 12" key="1">
    <citation type="submission" date="2016-07" db="EMBL/GenBank/DDBJ databases">
        <title>Pervasive Adenine N6-methylation of Active Genes in Fungi.</title>
        <authorList>
            <consortium name="DOE Joint Genome Institute"/>
            <person name="Mondo S.J."/>
            <person name="Dannebaum R.O."/>
            <person name="Kuo R.C."/>
            <person name="Labutti K."/>
            <person name="Haridas S."/>
            <person name="Kuo A."/>
            <person name="Salamov A."/>
            <person name="Ahrendt S.R."/>
            <person name="Lipzen A."/>
            <person name="Sullivan W."/>
            <person name="Andreopoulos W.B."/>
            <person name="Clum A."/>
            <person name="Lindquist E."/>
            <person name="Daum C."/>
            <person name="Ramamoorthy G.K."/>
            <person name="Gryganskyi A."/>
            <person name="Culley D."/>
            <person name="Magnuson J.K."/>
            <person name="James T.Y."/>
            <person name="O'Malley M.A."/>
            <person name="Stajich J.E."/>
            <person name="Spatafora J.W."/>
            <person name="Visel A."/>
            <person name="Grigoriev I.V."/>
        </authorList>
    </citation>
    <scope>NUCLEOTIDE SEQUENCE [LARGE SCALE GENOMIC DNA]</scope>
    <source>
        <strain evidence="11 12">CBS 115471</strain>
    </source>
</reference>
<evidence type="ECO:0000256" key="8">
    <source>
        <dbReference type="SAM" id="Coils"/>
    </source>
</evidence>
<sequence length="1239" mass="139366">MAELKIGQTVETNDGRKGIIRFIGDVAVASGQFVGLELQTPTGKNDGSVGGERYFQCPAFHGLFVRPAAVSRIVSQPAPKPQLPPKAPAKQPAQTQQLKSQQTRPQPPTVAKPQAQTGAKAQAPTTAVAKPPPQSMKPRPSSMGKLSIRPLSSAAPIAASSATSRLSISQPRKSSVTSNPIALRPTKPRVPSATTPSSKGDTGALETKIHHLEQRLAEDREKLKDINKLQQERDRLAALLKKLENKCQDFHTANTGLKTQLQQSESEVERLSKIEQENESILELATLDREMAEEKAESLEVELDAVRQKLEEYELELDILRSEAEIMGSEDMSEEDKRAAGVYQLQAERDRLRQALLMMKDITEQNESDLQNRIQELESDSAQLEQARIQISDLESQLGNSSATVEDLRQQLDAALAWEDIIEDLSDQNQQFKDRLAEKDQAINDLENLKELNDELEIHHLEHETELRAELEARESELADNLRKVAQQDAEIADQEMLISKFRDLVVDLQGKMTDVESSKMMSEEQAKDVTGRFNEVMELNRRLHNASLTTTVKTITAELQKLHADEAEEELEIIKHYLPDSPDVYKNDSLQAYFRAKRINFKTSLVSSLLRSISSPPSESETVEQSLKDLLRYDALHQLAALNLQSKRLFSAVASCTLDEFVAFGSAHEDLDPIERTLERCIDSLKKDELDFEDLYEALRRSNVIMEGIIFTNKQIINARPEDEVDFLASSIASHYALLSDVLNHVKSCTLKADIVDDLGIDPKSHVLLYVGKLHEALSICSFKATKLVNTIHELRSDSLYPALDVTDVIEFESALHPTIAGTRSISREFVKDLFPAAEGEQVEDAELFKYTLELRKLLNDYELGAYDIHKKLDQLNTTAGLLTNNLEIERGPAPWVQKALEIEASKRKTAEAERQLQILTVEHHATVLQIREREEIIDTKQLEIEHLKAKHKEAAAKVERLQDVRSELAMAAEQRRKLEQQLKDQQAEIARIEEVQSSDRSVSIQPVTQNQTPKNRERNTSYAENPAINRTLLEALTNQNHWLRRRENHELFANNLRSLFSEIEVEWTLDAFSAKNGLRHPRKYTEVLEMSLGTPALELTPPETPSMVGTEYLKSPGSDWADLAHSTPMLTRSSRSRSPLVLTPIQTTLNWRPRGLSPGSFWTDIEDTSFDDMSPIAEEFASEDVEGFSAVAETTDDNFLERAYHGPPHETESQLEGFTKLEDTTLNSIIERATSRS</sequence>
<comment type="similarity">
    <text evidence="2">Belongs to the dynactin 150 kDa subunit family.</text>
</comment>
<dbReference type="EMBL" id="MCFA01000059">
    <property type="protein sequence ID" value="ORY11581.1"/>
    <property type="molecule type" value="Genomic_DNA"/>
</dbReference>
<proteinExistence type="inferred from homology"/>
<dbReference type="Proteomes" id="UP000193144">
    <property type="component" value="Unassembled WGS sequence"/>
</dbReference>
<feature type="region of interest" description="Disordered" evidence="9">
    <location>
        <begin position="76"/>
        <end position="147"/>
    </location>
</feature>
<evidence type="ECO:0000256" key="7">
    <source>
        <dbReference type="ARBA" id="ARBA00023212"/>
    </source>
</evidence>
<dbReference type="PANTHER" id="PTHR18916">
    <property type="entry name" value="DYNACTIN 1-RELATED MICROTUBULE-BINDING"/>
    <property type="match status" value="1"/>
</dbReference>
<dbReference type="AlphaFoldDB" id="A0A1Y1ZMV7"/>
<dbReference type="OrthoDB" id="2130750at2759"/>
<evidence type="ECO:0000256" key="5">
    <source>
        <dbReference type="ARBA" id="ARBA00023017"/>
    </source>
</evidence>
<dbReference type="SMART" id="SM01052">
    <property type="entry name" value="CAP_GLY"/>
    <property type="match status" value="1"/>
</dbReference>
<dbReference type="Gene3D" id="2.30.30.190">
    <property type="entry name" value="CAP Gly-rich-like domain"/>
    <property type="match status" value="1"/>
</dbReference>
<evidence type="ECO:0000256" key="6">
    <source>
        <dbReference type="ARBA" id="ARBA00023054"/>
    </source>
</evidence>
<organism evidence="11 12">
    <name type="scientific">Clohesyomyces aquaticus</name>
    <dbReference type="NCBI Taxonomy" id="1231657"/>
    <lineage>
        <taxon>Eukaryota</taxon>
        <taxon>Fungi</taxon>
        <taxon>Dikarya</taxon>
        <taxon>Ascomycota</taxon>
        <taxon>Pezizomycotina</taxon>
        <taxon>Dothideomycetes</taxon>
        <taxon>Pleosporomycetidae</taxon>
        <taxon>Pleosporales</taxon>
        <taxon>Lindgomycetaceae</taxon>
        <taxon>Clohesyomyces</taxon>
    </lineage>
</organism>
<dbReference type="GO" id="GO:0030286">
    <property type="term" value="C:dynein complex"/>
    <property type="evidence" value="ECO:0007669"/>
    <property type="project" value="UniProtKB-KW"/>
</dbReference>
<evidence type="ECO:0000256" key="4">
    <source>
        <dbReference type="ARBA" id="ARBA00022701"/>
    </source>
</evidence>